<dbReference type="InterPro" id="IPR006426">
    <property type="entry name" value="Asn_synth_AEB"/>
</dbReference>
<keyword evidence="11" id="KW-0614">Plasmid</keyword>
<keyword evidence="4 9" id="KW-0547">Nucleotide-binding</keyword>
<comment type="similarity">
    <text evidence="2">Belongs to the asparagine synthetase family.</text>
</comment>
<keyword evidence="5 9" id="KW-0067">ATP-binding</keyword>
<dbReference type="GO" id="GO:0004066">
    <property type="term" value="F:asparagine synthase (glutamine-hydrolyzing) activity"/>
    <property type="evidence" value="ECO:0007669"/>
    <property type="project" value="UniProtKB-EC"/>
</dbReference>
<dbReference type="PANTHER" id="PTHR43284:SF1">
    <property type="entry name" value="ASPARAGINE SYNTHETASE"/>
    <property type="match status" value="1"/>
</dbReference>
<dbReference type="InterPro" id="IPR014729">
    <property type="entry name" value="Rossmann-like_a/b/a_fold"/>
</dbReference>
<dbReference type="Pfam" id="PF13522">
    <property type="entry name" value="GATase_6"/>
    <property type="match status" value="1"/>
</dbReference>
<keyword evidence="6 8" id="KW-0315">Glutamine amidotransferase</keyword>
<dbReference type="RefSeq" id="WP_149386831.1">
    <property type="nucleotide sequence ID" value="NZ_VTRU01000001.1"/>
</dbReference>
<dbReference type="SUPFAM" id="SSF56235">
    <property type="entry name" value="N-terminal nucleophile aminohydrolases (Ntn hydrolases)"/>
    <property type="match status" value="1"/>
</dbReference>
<dbReference type="PIRSF" id="PIRSF001589">
    <property type="entry name" value="Asn_synthetase_glu-h"/>
    <property type="match status" value="1"/>
</dbReference>
<evidence type="ECO:0000313" key="12">
    <source>
        <dbReference type="Proteomes" id="UP000323884"/>
    </source>
</evidence>
<name>A0A5D8ZXY1_9FLAO</name>
<dbReference type="InterPro" id="IPR029055">
    <property type="entry name" value="Ntn_hydrolases_N"/>
</dbReference>
<comment type="pathway">
    <text evidence="1">Amino-acid biosynthesis; L-asparagine biosynthesis; L-asparagine from L-aspartate (L-Gln route): step 1/1.</text>
</comment>
<comment type="catalytic activity">
    <reaction evidence="7">
        <text>L-aspartate + L-glutamine + ATP + H2O = L-asparagine + L-glutamate + AMP + diphosphate + H(+)</text>
        <dbReference type="Rhea" id="RHEA:12228"/>
        <dbReference type="ChEBI" id="CHEBI:15377"/>
        <dbReference type="ChEBI" id="CHEBI:15378"/>
        <dbReference type="ChEBI" id="CHEBI:29985"/>
        <dbReference type="ChEBI" id="CHEBI:29991"/>
        <dbReference type="ChEBI" id="CHEBI:30616"/>
        <dbReference type="ChEBI" id="CHEBI:33019"/>
        <dbReference type="ChEBI" id="CHEBI:58048"/>
        <dbReference type="ChEBI" id="CHEBI:58359"/>
        <dbReference type="ChEBI" id="CHEBI:456215"/>
        <dbReference type="EC" id="6.3.5.4"/>
    </reaction>
</comment>
<keyword evidence="8" id="KW-0028">Amino-acid biosynthesis</keyword>
<evidence type="ECO:0000256" key="7">
    <source>
        <dbReference type="ARBA" id="ARBA00048741"/>
    </source>
</evidence>
<reference evidence="11 12" key="1">
    <citation type="submission" date="2019-08" db="EMBL/GenBank/DDBJ databases">
        <title>Draft genome sequence of Chryseobacterium sp. Gsoil 183.</title>
        <authorList>
            <person name="Im W.-T."/>
        </authorList>
    </citation>
    <scope>NUCLEOTIDE SEQUENCE [LARGE SCALE GENOMIC DNA]</scope>
    <source>
        <strain evidence="11 12">Gsoil 183</strain>
        <plasmid evidence="11">unnamed1</plasmid>
    </source>
</reference>
<evidence type="ECO:0000313" key="11">
    <source>
        <dbReference type="EMBL" id="TZF99758.1"/>
    </source>
</evidence>
<keyword evidence="8" id="KW-0061">Asparagine biosynthesis</keyword>
<dbReference type="OrthoDB" id="9763290at2"/>
<sequence>MCGITGAIEFKRSQNLDFKEGSDLHNYIRRRGPDYYGVEKAEYADWSVTLAHSRLAIIDLSVASNQPMISEDERYSLTYNGEIYNYQEIREELTSNGFVFRTTGDTEVLLKAWECWGEACLNKLNGMFVFGLFDKIKGEFYLVRDRFGVKPLIYTFFDGQLLFSSSIASVAKQTNQDIDLEYCSSGIRFGFFEGYEDRTPFKNVKYLLPGSLMKCKLEGELKTETKTWYSLEEQVAKKRKELESLSSEELISQGKALLENSTKIRLRSDVPLAISLSGGVDSSSIAAITSKEVDHLMAFSYGAPDHPKSEGPVINKFAKDKNINVEYIHHSYTAQEMGNIYDQTMEAQESPFLGLSIIAQHEVYKQVKERNIKVLLGGQGGDEIFAGYRKFFVVALRKAIENKEVLPGLQYFHSLALMLVFEAKQIKTYWNEKNRYLKTTGKDTSFLDCLPEISLNLFENSSLSNRQISDIQKYSIPSLLRYEDRNSMYFSIESRLPFMDYRLVEFALALPDLLKIKHGYGKWILREMMKKDVPGYILKNRLKRGFDVTQNWVNDGVGERIKSNILENKSKAKDFVSDFSQLENSLTIENLNNSNILNEAIMLDFLIDPIKKPTLHS</sequence>
<proteinExistence type="inferred from homology"/>
<dbReference type="InterPro" id="IPR017932">
    <property type="entry name" value="GATase_2_dom"/>
</dbReference>
<gene>
    <name evidence="11" type="primary">asnB</name>
    <name evidence="11" type="ORF">FW781_07470</name>
</gene>
<keyword evidence="12" id="KW-1185">Reference proteome</keyword>
<dbReference type="InterPro" id="IPR033738">
    <property type="entry name" value="AsnB_N"/>
</dbReference>
<dbReference type="PANTHER" id="PTHR43284">
    <property type="entry name" value="ASPARAGINE SYNTHETASE (GLUTAMINE-HYDROLYZING)"/>
    <property type="match status" value="1"/>
</dbReference>
<evidence type="ECO:0000256" key="5">
    <source>
        <dbReference type="ARBA" id="ARBA00022840"/>
    </source>
</evidence>
<dbReference type="NCBIfam" id="TIGR01536">
    <property type="entry name" value="asn_synth_AEB"/>
    <property type="match status" value="1"/>
</dbReference>
<evidence type="ECO:0000256" key="4">
    <source>
        <dbReference type="ARBA" id="ARBA00022741"/>
    </source>
</evidence>
<evidence type="ECO:0000256" key="3">
    <source>
        <dbReference type="ARBA" id="ARBA00012737"/>
    </source>
</evidence>
<accession>A0A5D8ZXY1</accession>
<evidence type="ECO:0000256" key="9">
    <source>
        <dbReference type="PIRSR" id="PIRSR001589-2"/>
    </source>
</evidence>
<geneLocation type="plasmid" evidence="11">
    <name>unnamed1</name>
</geneLocation>
<organism evidence="11 12">
    <name type="scientific">Chryseobacterium panacisoli</name>
    <dbReference type="NCBI Taxonomy" id="1807141"/>
    <lineage>
        <taxon>Bacteria</taxon>
        <taxon>Pseudomonadati</taxon>
        <taxon>Bacteroidota</taxon>
        <taxon>Flavobacteriia</taxon>
        <taxon>Flavobacteriales</taxon>
        <taxon>Weeksellaceae</taxon>
        <taxon>Chryseobacterium group</taxon>
        <taxon>Chryseobacterium</taxon>
    </lineage>
</organism>
<dbReference type="InterPro" id="IPR051786">
    <property type="entry name" value="ASN_synthetase/amidase"/>
</dbReference>
<feature type="domain" description="Glutamine amidotransferase type-2" evidence="10">
    <location>
        <begin position="2"/>
        <end position="218"/>
    </location>
</feature>
<dbReference type="InterPro" id="IPR001962">
    <property type="entry name" value="Asn_synthase"/>
</dbReference>
<dbReference type="CDD" id="cd01991">
    <property type="entry name" value="Asn_synthase_B_C"/>
    <property type="match status" value="1"/>
</dbReference>
<dbReference type="Proteomes" id="UP000323884">
    <property type="component" value="Unassembled WGS sequence"/>
</dbReference>
<dbReference type="SUPFAM" id="SSF52402">
    <property type="entry name" value="Adenine nucleotide alpha hydrolases-like"/>
    <property type="match status" value="1"/>
</dbReference>
<evidence type="ECO:0000259" key="10">
    <source>
        <dbReference type="PROSITE" id="PS51278"/>
    </source>
</evidence>
<feature type="active site" description="For GATase activity" evidence="8">
    <location>
        <position position="2"/>
    </location>
</feature>
<dbReference type="Gene3D" id="3.40.50.620">
    <property type="entry name" value="HUPs"/>
    <property type="match status" value="1"/>
</dbReference>
<dbReference type="Gene3D" id="3.60.20.10">
    <property type="entry name" value="Glutamine Phosphoribosylpyrophosphate, subunit 1, domain 1"/>
    <property type="match status" value="1"/>
</dbReference>
<dbReference type="EC" id="6.3.5.4" evidence="3"/>
<evidence type="ECO:0000256" key="8">
    <source>
        <dbReference type="PIRSR" id="PIRSR001589-1"/>
    </source>
</evidence>
<dbReference type="CDD" id="cd00712">
    <property type="entry name" value="AsnB"/>
    <property type="match status" value="1"/>
</dbReference>
<feature type="binding site" evidence="9">
    <location>
        <position position="105"/>
    </location>
    <ligand>
        <name>L-glutamine</name>
        <dbReference type="ChEBI" id="CHEBI:58359"/>
    </ligand>
</feature>
<dbReference type="EMBL" id="VTRU01000001">
    <property type="protein sequence ID" value="TZF99758.1"/>
    <property type="molecule type" value="Genomic_DNA"/>
</dbReference>
<comment type="caution">
    <text evidence="11">The sequence shown here is derived from an EMBL/GenBank/DDBJ whole genome shotgun (WGS) entry which is preliminary data.</text>
</comment>
<dbReference type="GO" id="GO:0005524">
    <property type="term" value="F:ATP binding"/>
    <property type="evidence" value="ECO:0007669"/>
    <property type="project" value="UniProtKB-KW"/>
</dbReference>
<protein>
    <recommendedName>
        <fullName evidence="3">asparagine synthase (glutamine-hydrolyzing)</fullName>
        <ecNumber evidence="3">6.3.5.4</ecNumber>
    </recommendedName>
</protein>
<evidence type="ECO:0000256" key="2">
    <source>
        <dbReference type="ARBA" id="ARBA00005752"/>
    </source>
</evidence>
<evidence type="ECO:0000256" key="1">
    <source>
        <dbReference type="ARBA" id="ARBA00005187"/>
    </source>
</evidence>
<dbReference type="Pfam" id="PF00733">
    <property type="entry name" value="Asn_synthase"/>
    <property type="match status" value="1"/>
</dbReference>
<dbReference type="GO" id="GO:0006529">
    <property type="term" value="P:asparagine biosynthetic process"/>
    <property type="evidence" value="ECO:0007669"/>
    <property type="project" value="UniProtKB-KW"/>
</dbReference>
<dbReference type="AlphaFoldDB" id="A0A5D8ZXY1"/>
<evidence type="ECO:0000256" key="6">
    <source>
        <dbReference type="ARBA" id="ARBA00022962"/>
    </source>
</evidence>
<dbReference type="PROSITE" id="PS51278">
    <property type="entry name" value="GATASE_TYPE_2"/>
    <property type="match status" value="1"/>
</dbReference>
<keyword evidence="11" id="KW-0436">Ligase</keyword>